<name>A0A1H5PGB3_9FLAO</name>
<dbReference type="Proteomes" id="UP000199448">
    <property type="component" value="Unassembled WGS sequence"/>
</dbReference>
<keyword evidence="1" id="KW-1133">Transmembrane helix</keyword>
<gene>
    <name evidence="2" type="ORF">SAMN04488034_1179</name>
</gene>
<feature type="transmembrane region" description="Helical" evidence="1">
    <location>
        <begin position="29"/>
        <end position="46"/>
    </location>
</feature>
<accession>A0A1H5PGB3</accession>
<keyword evidence="3" id="KW-1185">Reference proteome</keyword>
<dbReference type="AlphaFoldDB" id="A0A1H5PGB3"/>
<dbReference type="EMBL" id="FNUG01000017">
    <property type="protein sequence ID" value="SEF12962.1"/>
    <property type="molecule type" value="Genomic_DNA"/>
</dbReference>
<protein>
    <submittedName>
        <fullName evidence="2">Uncharacterized protein</fullName>
    </submittedName>
</protein>
<evidence type="ECO:0000256" key="1">
    <source>
        <dbReference type="SAM" id="Phobius"/>
    </source>
</evidence>
<evidence type="ECO:0000313" key="3">
    <source>
        <dbReference type="Proteomes" id="UP000199448"/>
    </source>
</evidence>
<organism evidence="2 3">
    <name type="scientific">Salinimicrobium catena</name>
    <dbReference type="NCBI Taxonomy" id="390640"/>
    <lineage>
        <taxon>Bacteria</taxon>
        <taxon>Pseudomonadati</taxon>
        <taxon>Bacteroidota</taxon>
        <taxon>Flavobacteriia</taxon>
        <taxon>Flavobacteriales</taxon>
        <taxon>Flavobacteriaceae</taxon>
        <taxon>Salinimicrobium</taxon>
    </lineage>
</organism>
<sequence>MINLFAICTPLFALTIILAILYTAYNTQNYAMLFAIFLPMGIYLGGNRLKTGLKKVK</sequence>
<proteinExistence type="predicted"/>
<keyword evidence="1" id="KW-0812">Transmembrane</keyword>
<evidence type="ECO:0000313" key="2">
    <source>
        <dbReference type="EMBL" id="SEF12962.1"/>
    </source>
</evidence>
<reference evidence="2 3" key="1">
    <citation type="submission" date="2016-10" db="EMBL/GenBank/DDBJ databases">
        <authorList>
            <person name="de Groot N.N."/>
        </authorList>
    </citation>
    <scope>NUCLEOTIDE SEQUENCE [LARGE SCALE GENOMIC DNA]</scope>
    <source>
        <strain evidence="2 3">DSM 23553</strain>
    </source>
</reference>
<dbReference type="STRING" id="390640.SAMN04488034_1179"/>
<keyword evidence="1" id="KW-0472">Membrane</keyword>